<gene>
    <name evidence="3" type="ORF">PsYK624_012650</name>
</gene>
<evidence type="ECO:0000256" key="2">
    <source>
        <dbReference type="SAM" id="Phobius"/>
    </source>
</evidence>
<evidence type="ECO:0000313" key="3">
    <source>
        <dbReference type="EMBL" id="GJE85187.1"/>
    </source>
</evidence>
<evidence type="ECO:0000313" key="4">
    <source>
        <dbReference type="Proteomes" id="UP000703269"/>
    </source>
</evidence>
<dbReference type="AlphaFoldDB" id="A0A9P3FZ50"/>
<keyword evidence="2" id="KW-0472">Membrane</keyword>
<evidence type="ECO:0000256" key="1">
    <source>
        <dbReference type="SAM" id="MobiDB-lite"/>
    </source>
</evidence>
<keyword evidence="4" id="KW-1185">Reference proteome</keyword>
<accession>A0A9P3FZ50</accession>
<feature type="region of interest" description="Disordered" evidence="1">
    <location>
        <begin position="138"/>
        <end position="203"/>
    </location>
</feature>
<protein>
    <submittedName>
        <fullName evidence="3">Uncharacterized protein</fullName>
    </submittedName>
</protein>
<reference evidence="3 4" key="1">
    <citation type="submission" date="2021-08" db="EMBL/GenBank/DDBJ databases">
        <title>Draft Genome Sequence of Phanerochaete sordida strain YK-624.</title>
        <authorList>
            <person name="Mori T."/>
            <person name="Dohra H."/>
            <person name="Suzuki T."/>
            <person name="Kawagishi H."/>
            <person name="Hirai H."/>
        </authorList>
    </citation>
    <scope>NUCLEOTIDE SEQUENCE [LARGE SCALE GENOMIC DNA]</scope>
    <source>
        <strain evidence="3 4">YK-624</strain>
    </source>
</reference>
<keyword evidence="2" id="KW-1133">Transmembrane helix</keyword>
<feature type="region of interest" description="Disordered" evidence="1">
    <location>
        <begin position="222"/>
        <end position="241"/>
    </location>
</feature>
<feature type="compositionally biased region" description="Polar residues" evidence="1">
    <location>
        <begin position="147"/>
        <end position="165"/>
    </location>
</feature>
<dbReference type="OrthoDB" id="10487521at2759"/>
<dbReference type="Proteomes" id="UP000703269">
    <property type="component" value="Unassembled WGS sequence"/>
</dbReference>
<name>A0A9P3FZ50_9APHY</name>
<dbReference type="EMBL" id="BPQB01000002">
    <property type="protein sequence ID" value="GJE85187.1"/>
    <property type="molecule type" value="Genomic_DNA"/>
</dbReference>
<proteinExistence type="predicted"/>
<feature type="compositionally biased region" description="Low complexity" evidence="1">
    <location>
        <begin position="224"/>
        <end position="241"/>
    </location>
</feature>
<sequence length="279" mass="29645">MSASSSPTPTDPNNAVASSLLPDGSAWIPPSSGGSSFWSSAGGPALVVILVAIGLLSIMIALLLLVRHRHIRFLDDDDFDFGPLNVNLLRKKQKLGPKPQIFELPYAYEKYDHSKENVAQWTGIVPISATFFAEKPDRPAVHDSEKTPMSSPTSSNASPTCQTPSPIQPPALAYPSADPAAPGPFSWRTLRRSPSRDTSLEPESALVPDTMQVAVAIAMPCPSTPASRRSSLASASTGGSAVRAPVPELCLGFAQVPGVAEERWRELHAAAAQTEKEEV</sequence>
<organism evidence="3 4">
    <name type="scientific">Phanerochaete sordida</name>
    <dbReference type="NCBI Taxonomy" id="48140"/>
    <lineage>
        <taxon>Eukaryota</taxon>
        <taxon>Fungi</taxon>
        <taxon>Dikarya</taxon>
        <taxon>Basidiomycota</taxon>
        <taxon>Agaricomycotina</taxon>
        <taxon>Agaricomycetes</taxon>
        <taxon>Polyporales</taxon>
        <taxon>Phanerochaetaceae</taxon>
        <taxon>Phanerochaete</taxon>
    </lineage>
</organism>
<comment type="caution">
    <text evidence="3">The sequence shown here is derived from an EMBL/GenBank/DDBJ whole genome shotgun (WGS) entry which is preliminary data.</text>
</comment>
<keyword evidence="2" id="KW-0812">Transmembrane</keyword>
<feature type="transmembrane region" description="Helical" evidence="2">
    <location>
        <begin position="45"/>
        <end position="66"/>
    </location>
</feature>